<dbReference type="AlphaFoldDB" id="A0A6V8K2C7"/>
<accession>A0A6V8K2C7</accession>
<organism evidence="2 3">
    <name type="scientific">Phytohabitans houttuyneae</name>
    <dbReference type="NCBI Taxonomy" id="1076126"/>
    <lineage>
        <taxon>Bacteria</taxon>
        <taxon>Bacillati</taxon>
        <taxon>Actinomycetota</taxon>
        <taxon>Actinomycetes</taxon>
        <taxon>Micromonosporales</taxon>
        <taxon>Micromonosporaceae</taxon>
    </lineage>
</organism>
<evidence type="ECO:0000313" key="3">
    <source>
        <dbReference type="Proteomes" id="UP000482800"/>
    </source>
</evidence>
<dbReference type="Proteomes" id="UP000482800">
    <property type="component" value="Unassembled WGS sequence"/>
</dbReference>
<evidence type="ECO:0000256" key="1">
    <source>
        <dbReference type="SAM" id="MobiDB-lite"/>
    </source>
</evidence>
<dbReference type="SUPFAM" id="SSF56219">
    <property type="entry name" value="DNase I-like"/>
    <property type="match status" value="1"/>
</dbReference>
<keyword evidence="3" id="KW-1185">Reference proteome</keyword>
<gene>
    <name evidence="2" type="ORF">Phou_002860</name>
</gene>
<dbReference type="Gene3D" id="3.60.10.10">
    <property type="entry name" value="Endonuclease/exonuclease/phosphatase"/>
    <property type="match status" value="1"/>
</dbReference>
<proteinExistence type="predicted"/>
<feature type="compositionally biased region" description="Low complexity" evidence="1">
    <location>
        <begin position="69"/>
        <end position="78"/>
    </location>
</feature>
<comment type="caution">
    <text evidence="2">The sequence shown here is derived from an EMBL/GenBank/DDBJ whole genome shotgun (WGS) entry which is preliminary data.</text>
</comment>
<protein>
    <recommendedName>
        <fullName evidence="4">Endonuclease/exonuclease/phosphatase domain-containing protein</fullName>
    </recommendedName>
</protein>
<reference evidence="2 3" key="1">
    <citation type="submission" date="2020-03" db="EMBL/GenBank/DDBJ databases">
        <title>Whole genome shotgun sequence of Phytohabitans houttuyneae NBRC 108639.</title>
        <authorList>
            <person name="Komaki H."/>
            <person name="Tamura T."/>
        </authorList>
    </citation>
    <scope>NUCLEOTIDE SEQUENCE [LARGE SCALE GENOMIC DNA]</scope>
    <source>
        <strain evidence="2 3">NBRC 108639</strain>
    </source>
</reference>
<sequence length="90" mass="10252">MFIVRDRNAEIVPPRTLEPVRLATFNVLHGRSLDDGAVERERFRSVIADLKADVLGLQEVDRGRRAAVTSTSRSWPPRRAARSRTGSRRR</sequence>
<reference evidence="2 3" key="2">
    <citation type="submission" date="2020-03" db="EMBL/GenBank/DDBJ databases">
        <authorList>
            <person name="Ichikawa N."/>
            <person name="Kimura A."/>
            <person name="Kitahashi Y."/>
            <person name="Uohara A."/>
        </authorList>
    </citation>
    <scope>NUCLEOTIDE SEQUENCE [LARGE SCALE GENOMIC DNA]</scope>
    <source>
        <strain evidence="2 3">NBRC 108639</strain>
    </source>
</reference>
<evidence type="ECO:0000313" key="2">
    <source>
        <dbReference type="EMBL" id="GFJ76106.1"/>
    </source>
</evidence>
<feature type="compositionally biased region" description="Basic residues" evidence="1">
    <location>
        <begin position="79"/>
        <end position="90"/>
    </location>
</feature>
<dbReference type="InterPro" id="IPR036691">
    <property type="entry name" value="Endo/exonu/phosph_ase_sf"/>
</dbReference>
<feature type="region of interest" description="Disordered" evidence="1">
    <location>
        <begin position="66"/>
        <end position="90"/>
    </location>
</feature>
<evidence type="ECO:0008006" key="4">
    <source>
        <dbReference type="Google" id="ProtNLM"/>
    </source>
</evidence>
<name>A0A6V8K2C7_9ACTN</name>
<dbReference type="EMBL" id="BLPF01000001">
    <property type="protein sequence ID" value="GFJ76106.1"/>
    <property type="molecule type" value="Genomic_DNA"/>
</dbReference>